<comment type="caution">
    <text evidence="1">The sequence shown here is derived from an EMBL/GenBank/DDBJ whole genome shotgun (WGS) entry which is preliminary data.</text>
</comment>
<keyword evidence="2" id="KW-1185">Reference proteome</keyword>
<protein>
    <recommendedName>
        <fullName evidence="3">GIY-YIG domain-containing protein</fullName>
    </recommendedName>
</protein>
<proteinExistence type="predicted"/>
<dbReference type="Proteomes" id="UP001227126">
    <property type="component" value="Unassembled WGS sequence"/>
</dbReference>
<accession>A0ABT7FLF6</accession>
<dbReference type="RefSeq" id="WP_284487809.1">
    <property type="nucleotide sequence ID" value="NZ_JASNJE010000063.1"/>
</dbReference>
<organism evidence="1 2">
    <name type="scientific">Sedimentitalea xiamensis</name>
    <dbReference type="NCBI Taxonomy" id="3050037"/>
    <lineage>
        <taxon>Bacteria</taxon>
        <taxon>Pseudomonadati</taxon>
        <taxon>Pseudomonadota</taxon>
        <taxon>Alphaproteobacteria</taxon>
        <taxon>Rhodobacterales</taxon>
        <taxon>Paracoccaceae</taxon>
        <taxon>Sedimentitalea</taxon>
    </lineage>
</organism>
<reference evidence="1 2" key="1">
    <citation type="submission" date="2023-05" db="EMBL/GenBank/DDBJ databases">
        <title>Sedimentitalea sp. nov. JM2-8.</title>
        <authorList>
            <person name="Huang J."/>
        </authorList>
    </citation>
    <scope>NUCLEOTIDE SEQUENCE [LARGE SCALE GENOMIC DNA]</scope>
    <source>
        <strain evidence="1 2">JM2-8</strain>
    </source>
</reference>
<sequence length="187" mass="21307">MTPHEALATLHALPLQRLVGIPTEKGIYALADHEHRFRYIGSTEGRDFRDRIQNRHVTGSESNSHKFSWAYNVGRMFRGPKSRDPEIMADRQAAKDLRTAFIRKHCRAVWMPLTGTRPEIEALEHAMVAIAPPETVQWNRERFHVAPPAEPAALVDGLIAELGLQLSTRARLERQARRHRLSLGEKV</sequence>
<name>A0ABT7FLF6_9RHOB</name>
<evidence type="ECO:0008006" key="3">
    <source>
        <dbReference type="Google" id="ProtNLM"/>
    </source>
</evidence>
<dbReference type="EMBL" id="JASNJE010000063">
    <property type="protein sequence ID" value="MDK3075898.1"/>
    <property type="molecule type" value="Genomic_DNA"/>
</dbReference>
<gene>
    <name evidence="1" type="ORF">QO034_22860</name>
</gene>
<evidence type="ECO:0000313" key="2">
    <source>
        <dbReference type="Proteomes" id="UP001227126"/>
    </source>
</evidence>
<evidence type="ECO:0000313" key="1">
    <source>
        <dbReference type="EMBL" id="MDK3075898.1"/>
    </source>
</evidence>